<dbReference type="GO" id="GO:0005829">
    <property type="term" value="C:cytosol"/>
    <property type="evidence" value="ECO:0007669"/>
    <property type="project" value="TreeGrafter"/>
</dbReference>
<dbReference type="AlphaFoldDB" id="A0A2D1U297"/>
<name>A0A2D1U297_9SPHI</name>
<evidence type="ECO:0000259" key="1">
    <source>
        <dbReference type="Pfam" id="PF03358"/>
    </source>
</evidence>
<accession>A0A2D1U297</accession>
<feature type="domain" description="NADPH-dependent FMN reductase-like" evidence="1">
    <location>
        <begin position="2"/>
        <end position="138"/>
    </location>
</feature>
<dbReference type="GO" id="GO:0016491">
    <property type="term" value="F:oxidoreductase activity"/>
    <property type="evidence" value="ECO:0007669"/>
    <property type="project" value="InterPro"/>
</dbReference>
<organism evidence="2 3">
    <name type="scientific">Pedobacter ginsengisoli</name>
    <dbReference type="NCBI Taxonomy" id="363852"/>
    <lineage>
        <taxon>Bacteria</taxon>
        <taxon>Pseudomonadati</taxon>
        <taxon>Bacteroidota</taxon>
        <taxon>Sphingobacteriia</taxon>
        <taxon>Sphingobacteriales</taxon>
        <taxon>Sphingobacteriaceae</taxon>
        <taxon>Pedobacter</taxon>
    </lineage>
</organism>
<protein>
    <submittedName>
        <fullName evidence="2">FMN reductase</fullName>
    </submittedName>
</protein>
<dbReference type="KEGG" id="pgs:CPT03_04230"/>
<dbReference type="InterPro" id="IPR005025">
    <property type="entry name" value="FMN_Rdtase-like_dom"/>
</dbReference>
<dbReference type="GO" id="GO:0010181">
    <property type="term" value="F:FMN binding"/>
    <property type="evidence" value="ECO:0007669"/>
    <property type="project" value="TreeGrafter"/>
</dbReference>
<dbReference type="OrthoDB" id="9812295at2"/>
<dbReference type="SUPFAM" id="SSF52218">
    <property type="entry name" value="Flavoproteins"/>
    <property type="match status" value="1"/>
</dbReference>
<dbReference type="Proteomes" id="UP000223749">
    <property type="component" value="Chromosome"/>
</dbReference>
<sequence>MVLVIIGSASIGSSNKNLMDVFCRQTAEDYDFMILEDLHTLPHFDPAMIDPVPVEIADILSKIEIAKGVVFCTPEYIFSIPARLKNLLEWCVATTIFMDKPVGIITASANGVQGHEQLKLILNTLGAKMNEDAQLLINGIKSKFDSQGQLLDPGIIQKLAQFAGGFKMLLEKDEN</sequence>
<dbReference type="RefSeq" id="WP_099437673.1">
    <property type="nucleotide sequence ID" value="NZ_CP024091.1"/>
</dbReference>
<evidence type="ECO:0000313" key="3">
    <source>
        <dbReference type="Proteomes" id="UP000223749"/>
    </source>
</evidence>
<dbReference type="PANTHER" id="PTHR30543">
    <property type="entry name" value="CHROMATE REDUCTASE"/>
    <property type="match status" value="1"/>
</dbReference>
<keyword evidence="3" id="KW-1185">Reference proteome</keyword>
<reference evidence="2 3" key="1">
    <citation type="submission" date="2017-10" db="EMBL/GenBank/DDBJ databases">
        <title>Whole genome of Pedobacter ginsengisoli T01R-27 isolated from tomato rhizosphere.</title>
        <authorList>
            <person name="Weon H.-Y."/>
            <person name="Lee S.A."/>
            <person name="Sang M.K."/>
            <person name="Song J."/>
        </authorList>
    </citation>
    <scope>NUCLEOTIDE SEQUENCE [LARGE SCALE GENOMIC DNA]</scope>
    <source>
        <strain evidence="2 3">T01R-27</strain>
    </source>
</reference>
<proteinExistence type="predicted"/>
<dbReference type="EMBL" id="CP024091">
    <property type="protein sequence ID" value="ATP55728.1"/>
    <property type="molecule type" value="Genomic_DNA"/>
</dbReference>
<dbReference type="Pfam" id="PF03358">
    <property type="entry name" value="FMN_red"/>
    <property type="match status" value="1"/>
</dbReference>
<gene>
    <name evidence="2" type="ORF">CPT03_04230</name>
</gene>
<evidence type="ECO:0000313" key="2">
    <source>
        <dbReference type="EMBL" id="ATP55728.1"/>
    </source>
</evidence>
<dbReference type="PANTHER" id="PTHR30543:SF21">
    <property type="entry name" value="NAD(P)H-DEPENDENT FMN REDUCTASE LOT6"/>
    <property type="match status" value="1"/>
</dbReference>
<dbReference type="InterPro" id="IPR050712">
    <property type="entry name" value="NAD(P)H-dep_reductase"/>
</dbReference>
<dbReference type="InterPro" id="IPR029039">
    <property type="entry name" value="Flavoprotein-like_sf"/>
</dbReference>
<dbReference type="Gene3D" id="3.40.50.360">
    <property type="match status" value="1"/>
</dbReference>